<dbReference type="GeneID" id="19329307"/>
<dbReference type="GO" id="GO:0004252">
    <property type="term" value="F:serine-type endopeptidase activity"/>
    <property type="evidence" value="ECO:0007669"/>
    <property type="project" value="InterPro"/>
</dbReference>
<evidence type="ECO:0000256" key="3">
    <source>
        <dbReference type="ARBA" id="ARBA00022729"/>
    </source>
</evidence>
<dbReference type="PROSITE" id="PS51892">
    <property type="entry name" value="SUBTILASE"/>
    <property type="match status" value="1"/>
</dbReference>
<accession>R8B9T6</accession>
<dbReference type="AlphaFoldDB" id="R8B9T6"/>
<dbReference type="PANTHER" id="PTHR43806">
    <property type="entry name" value="PEPTIDASE S8"/>
    <property type="match status" value="1"/>
</dbReference>
<dbReference type="PROSITE" id="PS00138">
    <property type="entry name" value="SUBTILASE_SER"/>
    <property type="match status" value="1"/>
</dbReference>
<keyword evidence="3" id="KW-0732">Signal</keyword>
<dbReference type="eggNOG" id="KOG4266">
    <property type="taxonomic scope" value="Eukaryota"/>
</dbReference>
<evidence type="ECO:0000256" key="1">
    <source>
        <dbReference type="ARBA" id="ARBA00011073"/>
    </source>
</evidence>
<dbReference type="PRINTS" id="PR00723">
    <property type="entry name" value="SUBTILISIN"/>
</dbReference>
<evidence type="ECO:0000313" key="9">
    <source>
        <dbReference type="EMBL" id="EON96047.1"/>
    </source>
</evidence>
<dbReference type="InterPro" id="IPR022398">
    <property type="entry name" value="Peptidase_S8_His-AS"/>
</dbReference>
<comment type="caution">
    <text evidence="6">Lacks conserved residue(s) required for the propagation of feature annotation.</text>
</comment>
<keyword evidence="4" id="KW-0378">Hydrolase</keyword>
<evidence type="ECO:0000256" key="2">
    <source>
        <dbReference type="ARBA" id="ARBA00022670"/>
    </source>
</evidence>
<proteinExistence type="inferred from homology"/>
<dbReference type="InterPro" id="IPR000209">
    <property type="entry name" value="Peptidase_S8/S53_dom"/>
</dbReference>
<keyword evidence="5" id="KW-0720">Serine protease</keyword>
<evidence type="ECO:0000259" key="7">
    <source>
        <dbReference type="Pfam" id="PF00082"/>
    </source>
</evidence>
<feature type="domain" description="C5a peptidase/Subtilisin-like protease SBT2-like Fn3-like" evidence="8">
    <location>
        <begin position="264"/>
        <end position="376"/>
    </location>
</feature>
<evidence type="ECO:0000313" key="10">
    <source>
        <dbReference type="Proteomes" id="UP000014074"/>
    </source>
</evidence>
<dbReference type="InterPro" id="IPR015500">
    <property type="entry name" value="Peptidase_S8_subtilisin-rel"/>
</dbReference>
<dbReference type="GO" id="GO:0006508">
    <property type="term" value="P:proteolysis"/>
    <property type="evidence" value="ECO:0007669"/>
    <property type="project" value="UniProtKB-KW"/>
</dbReference>
<comment type="similarity">
    <text evidence="1 6">Belongs to the peptidase S8 family.</text>
</comment>
<gene>
    <name evidence="9" type="ORF">UCRPA7_8455</name>
</gene>
<dbReference type="RefSeq" id="XP_007919159.1">
    <property type="nucleotide sequence ID" value="XM_007920968.1"/>
</dbReference>
<dbReference type="InterPro" id="IPR036852">
    <property type="entry name" value="Peptidase_S8/S53_dom_sf"/>
</dbReference>
<organism evidence="9 10">
    <name type="scientific">Phaeoacremonium minimum (strain UCR-PA7)</name>
    <name type="common">Esca disease fungus</name>
    <name type="synonym">Togninia minima</name>
    <dbReference type="NCBI Taxonomy" id="1286976"/>
    <lineage>
        <taxon>Eukaryota</taxon>
        <taxon>Fungi</taxon>
        <taxon>Dikarya</taxon>
        <taxon>Ascomycota</taxon>
        <taxon>Pezizomycotina</taxon>
        <taxon>Sordariomycetes</taxon>
        <taxon>Sordariomycetidae</taxon>
        <taxon>Togniniales</taxon>
        <taxon>Togniniaceae</taxon>
        <taxon>Phaeoacremonium</taxon>
    </lineage>
</organism>
<keyword evidence="10" id="KW-1185">Reference proteome</keyword>
<dbReference type="PROSITE" id="PS00137">
    <property type="entry name" value="SUBTILASE_HIS"/>
    <property type="match status" value="1"/>
</dbReference>
<dbReference type="Proteomes" id="UP000014074">
    <property type="component" value="Unassembled WGS sequence"/>
</dbReference>
<dbReference type="Pfam" id="PF06280">
    <property type="entry name" value="fn3_5"/>
    <property type="match status" value="1"/>
</dbReference>
<dbReference type="OrthoDB" id="10256524at2759"/>
<evidence type="ECO:0000256" key="6">
    <source>
        <dbReference type="PROSITE-ProRule" id="PRU01240"/>
    </source>
</evidence>
<dbReference type="HOGENOM" id="CLU_055686_0_0_1"/>
<dbReference type="KEGG" id="tmn:UCRPA7_8455"/>
<reference evidence="10" key="1">
    <citation type="journal article" date="2013" name="Genome Announc.">
        <title>Draft genome sequence of the ascomycete Phaeoacremonium aleophilum strain UCR-PA7, a causal agent of the esca disease complex in grapevines.</title>
        <authorList>
            <person name="Blanco-Ulate B."/>
            <person name="Rolshausen P."/>
            <person name="Cantu D."/>
        </authorList>
    </citation>
    <scope>NUCLEOTIDE SEQUENCE [LARGE SCALE GENOMIC DNA]</scope>
    <source>
        <strain evidence="10">UCR-PA7</strain>
    </source>
</reference>
<protein>
    <submittedName>
        <fullName evidence="9">Putative minor extracellular protease vpr protein</fullName>
    </submittedName>
</protein>
<keyword evidence="2 9" id="KW-0645">Protease</keyword>
<name>R8B9T6_PHAM7</name>
<dbReference type="PANTHER" id="PTHR43806:SF11">
    <property type="entry name" value="CEREVISIN-RELATED"/>
    <property type="match status" value="1"/>
</dbReference>
<dbReference type="GO" id="GO:0016020">
    <property type="term" value="C:membrane"/>
    <property type="evidence" value="ECO:0007669"/>
    <property type="project" value="InterPro"/>
</dbReference>
<dbReference type="Gene3D" id="3.40.50.200">
    <property type="entry name" value="Peptidase S8/S53 domain"/>
    <property type="match status" value="1"/>
</dbReference>
<dbReference type="EMBL" id="KB933364">
    <property type="protein sequence ID" value="EON96047.1"/>
    <property type="molecule type" value="Genomic_DNA"/>
</dbReference>
<dbReference type="SUPFAM" id="SSF52743">
    <property type="entry name" value="Subtilisin-like"/>
    <property type="match status" value="1"/>
</dbReference>
<dbReference type="InterPro" id="IPR010435">
    <property type="entry name" value="C5a/SBT2-like_Fn3"/>
</dbReference>
<dbReference type="InterPro" id="IPR050131">
    <property type="entry name" value="Peptidase_S8_subtilisin-like"/>
</dbReference>
<dbReference type="InterPro" id="IPR023828">
    <property type="entry name" value="Peptidase_S8_Ser-AS"/>
</dbReference>
<feature type="domain" description="Peptidase S8/S53" evidence="7">
    <location>
        <begin position="4"/>
        <end position="197"/>
    </location>
</feature>
<sequence>MDQIGHGTHVAGIVAGKSELFVGVAPEATLLSYKVFTDYDGTDDETLIDAFLAAYDAGLNIQNAGGHYTLFYFDDLSTDMPSVSRIGGFVGMVEARTGKAMVETIAAGGSVITDFATLSGETYFVGMPNYPNYGGGFANYFTSWGGLYDLSIKPDIAAPGGDILSTWPTDSWAVASGTSMATPYVAGVAALYIGQYGGRKTNPNFNSTELIMKIISSGDSIAFNDGQTMTDYGLYAPVPQVGTGMINGFKVLNYTTLLSYTKFELNDTHHFSRYHSVQITNKNPSATVTYDFAMEDAAGFEVWSAESTRPKDLFEIKPIKIVPTVTLPKTVTLVPGQSKTVQFNFMYPEGLDNIPLYSGKILISSSLGEELSIPYMGLASNLEQDMKSQFQDGYPYIVSGLDNVAIDQKSS</sequence>
<dbReference type="Pfam" id="PF00082">
    <property type="entry name" value="Peptidase_S8"/>
    <property type="match status" value="1"/>
</dbReference>
<evidence type="ECO:0000259" key="8">
    <source>
        <dbReference type="Pfam" id="PF06280"/>
    </source>
</evidence>
<evidence type="ECO:0000256" key="4">
    <source>
        <dbReference type="ARBA" id="ARBA00022801"/>
    </source>
</evidence>
<evidence type="ECO:0000256" key="5">
    <source>
        <dbReference type="ARBA" id="ARBA00022825"/>
    </source>
</evidence>